<reference evidence="2 3" key="1">
    <citation type="submission" date="2019-10" db="EMBL/GenBank/DDBJ databases">
        <title>Draft Genome Sequence of Cytophagaceae sp. SJW1-29.</title>
        <authorList>
            <person name="Choi A."/>
        </authorList>
    </citation>
    <scope>NUCLEOTIDE SEQUENCE [LARGE SCALE GENOMIC DNA]</scope>
    <source>
        <strain evidence="2 3">SJW1-29</strain>
    </source>
</reference>
<dbReference type="AlphaFoldDB" id="A0A7C9FRT0"/>
<name>A0A7C9FRT0_9BACT</name>
<protein>
    <submittedName>
        <fullName evidence="2">ASCH domain-containing protein</fullName>
    </submittedName>
</protein>
<dbReference type="EMBL" id="WHLY01000002">
    <property type="protein sequence ID" value="MPR36589.1"/>
    <property type="molecule type" value="Genomic_DNA"/>
</dbReference>
<dbReference type="InterPro" id="IPR015947">
    <property type="entry name" value="PUA-like_sf"/>
</dbReference>
<gene>
    <name evidence="2" type="ORF">GBK04_25415</name>
</gene>
<accession>A0A7C9FRT0</accession>
<dbReference type="Proteomes" id="UP000479293">
    <property type="component" value="Unassembled WGS sequence"/>
</dbReference>
<proteinExistence type="predicted"/>
<organism evidence="2 3">
    <name type="scientific">Salmonirosea aquatica</name>
    <dbReference type="NCBI Taxonomy" id="2654236"/>
    <lineage>
        <taxon>Bacteria</taxon>
        <taxon>Pseudomonadati</taxon>
        <taxon>Bacteroidota</taxon>
        <taxon>Cytophagia</taxon>
        <taxon>Cytophagales</taxon>
        <taxon>Spirosomataceae</taxon>
        <taxon>Salmonirosea</taxon>
    </lineage>
</organism>
<evidence type="ECO:0000313" key="3">
    <source>
        <dbReference type="Proteomes" id="UP000479293"/>
    </source>
</evidence>
<evidence type="ECO:0000256" key="1">
    <source>
        <dbReference type="SAM" id="MobiDB-lite"/>
    </source>
</evidence>
<dbReference type="SUPFAM" id="SSF88697">
    <property type="entry name" value="PUA domain-like"/>
    <property type="match status" value="1"/>
</dbReference>
<dbReference type="CDD" id="cd06554">
    <property type="entry name" value="ASCH_ASC-1_like"/>
    <property type="match status" value="1"/>
</dbReference>
<dbReference type="Gene3D" id="2.30.130.30">
    <property type="entry name" value="Hypothetical protein"/>
    <property type="match status" value="1"/>
</dbReference>
<keyword evidence="3" id="KW-1185">Reference proteome</keyword>
<evidence type="ECO:0000313" key="2">
    <source>
        <dbReference type="EMBL" id="MPR36589.1"/>
    </source>
</evidence>
<comment type="caution">
    <text evidence="2">The sequence shown here is derived from an EMBL/GenBank/DDBJ whole genome shotgun (WGS) entry which is preliminary data.</text>
</comment>
<feature type="region of interest" description="Disordered" evidence="1">
    <location>
        <begin position="1"/>
        <end position="41"/>
    </location>
</feature>
<sequence>MAAQRRSPHDARRGPQAPGAGSVLRGARQAHRHLPRMPGQGRIREMDGARRHHPPHQPPPSPTRIQLMKTLSLLQPWAGLLVLGIKRFETRSFNTRYRGRLGIHASARMPREGRELLEELGKVNRDFRPGAYKYRVCTTLGHVLGEVEVLETCSTNDPHALRLVSPGERDLGDYSPDRFFWICKNPRIYEHPIPAKGQLGFWNWENHQASRH</sequence>